<name>A0ABT3QEK4_9PROT</name>
<dbReference type="RefSeq" id="WP_086555097.1">
    <property type="nucleotide sequence ID" value="NZ_JAERKY010000001.1"/>
</dbReference>
<dbReference type="PANTHER" id="PTHR42954:SF2">
    <property type="entry name" value="FE(2+) TRANSPORT PROTEIN A"/>
    <property type="match status" value="1"/>
</dbReference>
<reference evidence="3 4" key="1">
    <citation type="submission" date="2022-11" db="EMBL/GenBank/DDBJ databases">
        <title>Genome sequencing of Acetobacter type strain.</title>
        <authorList>
            <person name="Heo J."/>
            <person name="Lee D."/>
            <person name="Han B.-H."/>
            <person name="Hong S.-B."/>
            <person name="Kwon S.-W."/>
        </authorList>
    </citation>
    <scope>NUCLEOTIDE SEQUENCE [LARGE SCALE GENOMIC DNA]</scope>
    <source>
        <strain evidence="3 4">KACC 21253</strain>
    </source>
</reference>
<dbReference type="InterPro" id="IPR008988">
    <property type="entry name" value="Transcriptional_repressor_C"/>
</dbReference>
<dbReference type="Proteomes" id="UP001301152">
    <property type="component" value="Unassembled WGS sequence"/>
</dbReference>
<keyword evidence="1" id="KW-0408">Iron</keyword>
<evidence type="ECO:0000259" key="2">
    <source>
        <dbReference type="SMART" id="SM00899"/>
    </source>
</evidence>
<dbReference type="EMBL" id="JAPIUZ010000003">
    <property type="protein sequence ID" value="MCX2563715.1"/>
    <property type="molecule type" value="Genomic_DNA"/>
</dbReference>
<evidence type="ECO:0000256" key="1">
    <source>
        <dbReference type="ARBA" id="ARBA00023004"/>
    </source>
</evidence>
<sequence length="88" mass="9603">MRLSKLPLYETAVIDRVTPLTSSDTIARRLSELGFVPGEPVRVVALGPLGGDPMAVEIGFTRFALRHSEAERIILRTPAPLPDQKHSA</sequence>
<accession>A0ABT3QEK4</accession>
<dbReference type="PANTHER" id="PTHR42954">
    <property type="entry name" value="FE(2+) TRANSPORT PROTEIN A"/>
    <property type="match status" value="1"/>
</dbReference>
<evidence type="ECO:0000313" key="4">
    <source>
        <dbReference type="Proteomes" id="UP001301152"/>
    </source>
</evidence>
<organism evidence="3 4">
    <name type="scientific">Acetobacter thailandicus</name>
    <dbReference type="NCBI Taxonomy" id="1502842"/>
    <lineage>
        <taxon>Bacteria</taxon>
        <taxon>Pseudomonadati</taxon>
        <taxon>Pseudomonadota</taxon>
        <taxon>Alphaproteobacteria</taxon>
        <taxon>Acetobacterales</taxon>
        <taxon>Acetobacteraceae</taxon>
        <taxon>Acetobacter</taxon>
    </lineage>
</organism>
<feature type="domain" description="Ferrous iron transporter FeoA-like" evidence="2">
    <location>
        <begin position="1"/>
        <end position="77"/>
    </location>
</feature>
<dbReference type="InterPro" id="IPR007167">
    <property type="entry name" value="Fe-transptr_FeoA-like"/>
</dbReference>
<dbReference type="SUPFAM" id="SSF50037">
    <property type="entry name" value="C-terminal domain of transcriptional repressors"/>
    <property type="match status" value="1"/>
</dbReference>
<gene>
    <name evidence="3" type="ORF">OQ497_07075</name>
</gene>
<dbReference type="InterPro" id="IPR052713">
    <property type="entry name" value="FeoA"/>
</dbReference>
<proteinExistence type="predicted"/>
<comment type="caution">
    <text evidence="3">The sequence shown here is derived from an EMBL/GenBank/DDBJ whole genome shotgun (WGS) entry which is preliminary data.</text>
</comment>
<dbReference type="Gene3D" id="2.30.30.90">
    <property type="match status" value="1"/>
</dbReference>
<evidence type="ECO:0000313" key="3">
    <source>
        <dbReference type="EMBL" id="MCX2563715.1"/>
    </source>
</evidence>
<protein>
    <submittedName>
        <fullName evidence="3">FeoA family protein</fullName>
    </submittedName>
</protein>
<dbReference type="Pfam" id="PF04023">
    <property type="entry name" value="FeoA"/>
    <property type="match status" value="1"/>
</dbReference>
<dbReference type="SMART" id="SM00899">
    <property type="entry name" value="FeoA"/>
    <property type="match status" value="1"/>
</dbReference>
<keyword evidence="4" id="KW-1185">Reference proteome</keyword>
<dbReference type="InterPro" id="IPR038157">
    <property type="entry name" value="FeoA_core_dom"/>
</dbReference>